<reference evidence="2" key="1">
    <citation type="journal article" date="2020" name="Stud. Mycol.">
        <title>101 Dothideomycetes genomes: a test case for predicting lifestyles and emergence of pathogens.</title>
        <authorList>
            <person name="Haridas S."/>
            <person name="Albert R."/>
            <person name="Binder M."/>
            <person name="Bloem J."/>
            <person name="Labutti K."/>
            <person name="Salamov A."/>
            <person name="Andreopoulos B."/>
            <person name="Baker S."/>
            <person name="Barry K."/>
            <person name="Bills G."/>
            <person name="Bluhm B."/>
            <person name="Cannon C."/>
            <person name="Castanera R."/>
            <person name="Culley D."/>
            <person name="Daum C."/>
            <person name="Ezra D."/>
            <person name="Gonzalez J."/>
            <person name="Henrissat B."/>
            <person name="Kuo A."/>
            <person name="Liang C."/>
            <person name="Lipzen A."/>
            <person name="Lutzoni F."/>
            <person name="Magnuson J."/>
            <person name="Mondo S."/>
            <person name="Nolan M."/>
            <person name="Ohm R."/>
            <person name="Pangilinan J."/>
            <person name="Park H.-J."/>
            <person name="Ramirez L."/>
            <person name="Alfaro M."/>
            <person name="Sun H."/>
            <person name="Tritt A."/>
            <person name="Yoshinaga Y."/>
            <person name="Zwiers L.-H."/>
            <person name="Turgeon B."/>
            <person name="Goodwin S."/>
            <person name="Spatafora J."/>
            <person name="Crous P."/>
            <person name="Grigoriev I."/>
        </authorList>
    </citation>
    <scope>NUCLEOTIDE SEQUENCE</scope>
    <source>
        <strain evidence="2">CBS 122681</strain>
    </source>
</reference>
<feature type="region of interest" description="Disordered" evidence="1">
    <location>
        <begin position="32"/>
        <end position="65"/>
    </location>
</feature>
<evidence type="ECO:0000313" key="2">
    <source>
        <dbReference type="EMBL" id="KAF2647639.1"/>
    </source>
</evidence>
<protein>
    <submittedName>
        <fullName evidence="2">Uncharacterized protein</fullName>
    </submittedName>
</protein>
<sequence length="165" mass="18025">MCCLLATEHTGGRQSPSVDALRAALPHLLKRSPPPRTARCQRGSGVNTLSRDHPKQAKWESRSPGARCEEQQQMFEKRGAFWGLLLIPPAGTLQEADYRTAATLHGVCSVLSMCATPGPRLLCGCTGGETAHVAARLAGPGRLRWHCVERTVSVRRGLWRRRAHG</sequence>
<dbReference type="AlphaFoldDB" id="A0A6A6SIQ8"/>
<evidence type="ECO:0000256" key="1">
    <source>
        <dbReference type="SAM" id="MobiDB-lite"/>
    </source>
</evidence>
<accession>A0A6A6SIQ8</accession>
<proteinExistence type="predicted"/>
<organism evidence="2 3">
    <name type="scientific">Lophiostoma macrostomum CBS 122681</name>
    <dbReference type="NCBI Taxonomy" id="1314788"/>
    <lineage>
        <taxon>Eukaryota</taxon>
        <taxon>Fungi</taxon>
        <taxon>Dikarya</taxon>
        <taxon>Ascomycota</taxon>
        <taxon>Pezizomycotina</taxon>
        <taxon>Dothideomycetes</taxon>
        <taxon>Pleosporomycetidae</taxon>
        <taxon>Pleosporales</taxon>
        <taxon>Lophiostomataceae</taxon>
        <taxon>Lophiostoma</taxon>
    </lineage>
</organism>
<name>A0A6A6SIQ8_9PLEO</name>
<dbReference type="EMBL" id="MU004596">
    <property type="protein sequence ID" value="KAF2647639.1"/>
    <property type="molecule type" value="Genomic_DNA"/>
</dbReference>
<evidence type="ECO:0000313" key="3">
    <source>
        <dbReference type="Proteomes" id="UP000799324"/>
    </source>
</evidence>
<gene>
    <name evidence="2" type="ORF">K491DRAFT_685363</name>
</gene>
<keyword evidence="3" id="KW-1185">Reference proteome</keyword>
<dbReference type="Proteomes" id="UP000799324">
    <property type="component" value="Unassembled WGS sequence"/>
</dbReference>
<feature type="compositionally biased region" description="Basic and acidic residues" evidence="1">
    <location>
        <begin position="50"/>
        <end position="65"/>
    </location>
</feature>